<dbReference type="GeneID" id="97340666"/>
<name>A0ABS4VH26_9ACTN</name>
<gene>
    <name evidence="2" type="ORF">JOF59_005582</name>
</gene>
<feature type="region of interest" description="Disordered" evidence="1">
    <location>
        <begin position="1"/>
        <end position="45"/>
    </location>
</feature>
<evidence type="ECO:0000313" key="3">
    <source>
        <dbReference type="Proteomes" id="UP001519311"/>
    </source>
</evidence>
<dbReference type="RefSeq" id="WP_056787836.1">
    <property type="nucleotide sequence ID" value="NZ_BMWJ01000013.1"/>
</dbReference>
<accession>A0ABS4VH26</accession>
<protein>
    <submittedName>
        <fullName evidence="2">Uncharacterized protein</fullName>
    </submittedName>
</protein>
<evidence type="ECO:0000256" key="1">
    <source>
        <dbReference type="SAM" id="MobiDB-lite"/>
    </source>
</evidence>
<sequence length="70" mass="7788">MSEESESVSARVPEEQGVTPDRLLHTGANDRPTAEDLVLASGRDLTPETLEWARRRLAEEGRSAMDKRLP</sequence>
<dbReference type="EMBL" id="JAGINS010000001">
    <property type="protein sequence ID" value="MBP2363182.1"/>
    <property type="molecule type" value="Genomic_DNA"/>
</dbReference>
<organism evidence="2 3">
    <name type="scientific">Streptomyces clavifer</name>
    <dbReference type="NCBI Taxonomy" id="68188"/>
    <lineage>
        <taxon>Bacteria</taxon>
        <taxon>Bacillati</taxon>
        <taxon>Actinomycetota</taxon>
        <taxon>Actinomycetes</taxon>
        <taxon>Kitasatosporales</taxon>
        <taxon>Streptomycetaceae</taxon>
        <taxon>Streptomyces</taxon>
    </lineage>
</organism>
<reference evidence="2 3" key="1">
    <citation type="submission" date="2021-03" db="EMBL/GenBank/DDBJ databases">
        <title>Sequencing the genomes of 1000 actinobacteria strains.</title>
        <authorList>
            <person name="Klenk H.-P."/>
        </authorList>
    </citation>
    <scope>NUCLEOTIDE SEQUENCE [LARGE SCALE GENOMIC DNA]</scope>
    <source>
        <strain evidence="2 3">DSM 40843</strain>
    </source>
</reference>
<keyword evidence="3" id="KW-1185">Reference proteome</keyword>
<evidence type="ECO:0000313" key="2">
    <source>
        <dbReference type="EMBL" id="MBP2363182.1"/>
    </source>
</evidence>
<proteinExistence type="predicted"/>
<comment type="caution">
    <text evidence="2">The sequence shown here is derived from an EMBL/GenBank/DDBJ whole genome shotgun (WGS) entry which is preliminary data.</text>
</comment>
<dbReference type="Proteomes" id="UP001519311">
    <property type="component" value="Unassembled WGS sequence"/>
</dbReference>